<evidence type="ECO:0000313" key="18">
    <source>
        <dbReference type="EMBL" id="ASJ22998.1"/>
    </source>
</evidence>
<dbReference type="Proteomes" id="UP001200247">
    <property type="component" value="Unassembled WGS sequence"/>
</dbReference>
<comment type="similarity">
    <text evidence="3 15">Belongs to the CDP-alcohol phosphatidyltransferase class-I family.</text>
</comment>
<keyword evidence="13" id="KW-1208">Phospholipid metabolism</keyword>
<dbReference type="Gene3D" id="1.20.120.1760">
    <property type="match status" value="1"/>
</dbReference>
<evidence type="ECO:0000256" key="12">
    <source>
        <dbReference type="ARBA" id="ARBA00023209"/>
    </source>
</evidence>
<reference evidence="18" key="3">
    <citation type="submission" date="2017-06" db="EMBL/GenBank/DDBJ databases">
        <authorList>
            <person name="Kim H.J."/>
            <person name="Triplett B.A."/>
        </authorList>
    </citation>
    <scope>NUCLEOTIDE SEQUENCE</scope>
    <source>
        <strain evidence="18">HLGZ1</strain>
    </source>
</reference>
<dbReference type="GO" id="GO:0016020">
    <property type="term" value="C:membrane"/>
    <property type="evidence" value="ECO:0007669"/>
    <property type="project" value="InterPro"/>
</dbReference>
<dbReference type="Proteomes" id="UP000197424">
    <property type="component" value="Chromosome"/>
</dbReference>
<feature type="transmembrane region" description="Helical" evidence="17">
    <location>
        <begin position="163"/>
        <end position="183"/>
    </location>
</feature>
<dbReference type="PANTHER" id="PTHR14269">
    <property type="entry name" value="CDP-DIACYLGLYCEROL--GLYCEROL-3-PHOSPHATE 3-PHOSPHATIDYLTRANSFERASE-RELATED"/>
    <property type="match status" value="1"/>
</dbReference>
<keyword evidence="12" id="KW-0594">Phospholipid biosynthesis</keyword>
<dbReference type="InterPro" id="IPR043130">
    <property type="entry name" value="CDP-OH_PTrfase_TM_dom"/>
</dbReference>
<evidence type="ECO:0000256" key="17">
    <source>
        <dbReference type="SAM" id="Phobius"/>
    </source>
</evidence>
<feature type="transmembrane region" description="Helical" evidence="17">
    <location>
        <begin position="219"/>
        <end position="237"/>
    </location>
</feature>
<dbReference type="GO" id="GO:0003882">
    <property type="term" value="F:CDP-diacylglycerol-serine O-phosphatidyltransferase activity"/>
    <property type="evidence" value="ECO:0007669"/>
    <property type="project" value="UniProtKB-EC"/>
</dbReference>
<feature type="transmembrane region" description="Helical" evidence="17">
    <location>
        <begin position="14"/>
        <end position="35"/>
    </location>
</feature>
<evidence type="ECO:0000256" key="9">
    <source>
        <dbReference type="ARBA" id="ARBA00022989"/>
    </source>
</evidence>
<organism evidence="18 20">
    <name type="scientific">Laribacter hongkongensis</name>
    <dbReference type="NCBI Taxonomy" id="168471"/>
    <lineage>
        <taxon>Bacteria</taxon>
        <taxon>Pseudomonadati</taxon>
        <taxon>Pseudomonadota</taxon>
        <taxon>Betaproteobacteria</taxon>
        <taxon>Neisseriales</taxon>
        <taxon>Aquaspirillaceae</taxon>
        <taxon>Laribacter</taxon>
    </lineage>
</organism>
<accession>A0A248LDY5</accession>
<dbReference type="OMA" id="YRLAKFN"/>
<feature type="region of interest" description="Disordered" evidence="16">
    <location>
        <begin position="247"/>
        <end position="269"/>
    </location>
</feature>
<keyword evidence="6" id="KW-0444">Lipid biosynthesis</keyword>
<feature type="compositionally biased region" description="Low complexity" evidence="16">
    <location>
        <begin position="247"/>
        <end position="256"/>
    </location>
</feature>
<proteinExistence type="inferred from homology"/>
<keyword evidence="8 17" id="KW-0812">Transmembrane</keyword>
<comment type="catalytic activity">
    <reaction evidence="1">
        <text>a CDP-1,2-diacyl-sn-glycerol + L-serine = a 1,2-diacyl-sn-glycero-3-phospho-L-serine + CMP + H(+)</text>
        <dbReference type="Rhea" id="RHEA:16913"/>
        <dbReference type="ChEBI" id="CHEBI:15378"/>
        <dbReference type="ChEBI" id="CHEBI:33384"/>
        <dbReference type="ChEBI" id="CHEBI:57262"/>
        <dbReference type="ChEBI" id="CHEBI:58332"/>
        <dbReference type="ChEBI" id="CHEBI:60377"/>
        <dbReference type="EC" id="2.7.8.8"/>
    </reaction>
</comment>
<evidence type="ECO:0000256" key="15">
    <source>
        <dbReference type="RuleBase" id="RU003750"/>
    </source>
</evidence>
<dbReference type="RefSeq" id="WP_012695655.1">
    <property type="nucleotide sequence ID" value="NZ_CP022115.1"/>
</dbReference>
<dbReference type="GO" id="GO:0008654">
    <property type="term" value="P:phospholipid biosynthetic process"/>
    <property type="evidence" value="ECO:0007669"/>
    <property type="project" value="UniProtKB-KW"/>
</dbReference>
<dbReference type="AlphaFoldDB" id="A0A248LDY5"/>
<evidence type="ECO:0000256" key="14">
    <source>
        <dbReference type="ARBA" id="ARBA00032361"/>
    </source>
</evidence>
<evidence type="ECO:0000313" key="20">
    <source>
        <dbReference type="Proteomes" id="UP000197424"/>
    </source>
</evidence>
<feature type="transmembrane region" description="Helical" evidence="17">
    <location>
        <begin position="134"/>
        <end position="157"/>
    </location>
</feature>
<evidence type="ECO:0000313" key="19">
    <source>
        <dbReference type="EMBL" id="MCG9025522.1"/>
    </source>
</evidence>
<gene>
    <name evidence="18" type="primary">pssA</name>
    <name evidence="19" type="ORF">LH440_06325</name>
    <name evidence="18" type="ORF">LHGZ1_0167</name>
</gene>
<name>A0A248LDY5_9NEIS</name>
<evidence type="ECO:0000313" key="21">
    <source>
        <dbReference type="Proteomes" id="UP001200247"/>
    </source>
</evidence>
<evidence type="ECO:0000256" key="8">
    <source>
        <dbReference type="ARBA" id="ARBA00022692"/>
    </source>
</evidence>
<dbReference type="EC" id="2.7.8.8" evidence="4"/>
<protein>
    <recommendedName>
        <fullName evidence="5">CDP-diacylglycerol--serine O-phosphatidyltransferase</fullName>
        <ecNumber evidence="4">2.7.8.8</ecNumber>
    </recommendedName>
    <alternativeName>
        <fullName evidence="14">Phosphatidylserine synthase</fullName>
    </alternativeName>
</protein>
<evidence type="ECO:0000256" key="5">
    <source>
        <dbReference type="ARBA" id="ARBA00017171"/>
    </source>
</evidence>
<dbReference type="InterPro" id="IPR050324">
    <property type="entry name" value="CDP-alcohol_PTase-I"/>
</dbReference>
<keyword evidence="9 17" id="KW-1133">Transmembrane helix</keyword>
<keyword evidence="10" id="KW-0443">Lipid metabolism</keyword>
<dbReference type="GO" id="GO:0012505">
    <property type="term" value="C:endomembrane system"/>
    <property type="evidence" value="ECO:0007669"/>
    <property type="project" value="UniProtKB-SubCell"/>
</dbReference>
<evidence type="ECO:0000256" key="6">
    <source>
        <dbReference type="ARBA" id="ARBA00022516"/>
    </source>
</evidence>
<dbReference type="NCBIfam" id="TIGR00473">
    <property type="entry name" value="pssA"/>
    <property type="match status" value="1"/>
</dbReference>
<dbReference type="PANTHER" id="PTHR14269:SF61">
    <property type="entry name" value="CDP-DIACYLGLYCEROL--SERINE O-PHOSPHATIDYLTRANSFERASE"/>
    <property type="match status" value="1"/>
</dbReference>
<feature type="transmembrane region" description="Helical" evidence="17">
    <location>
        <begin position="104"/>
        <end position="122"/>
    </location>
</feature>
<dbReference type="Pfam" id="PF01066">
    <property type="entry name" value="CDP-OH_P_transf"/>
    <property type="match status" value="1"/>
</dbReference>
<feature type="transmembrane region" description="Helical" evidence="17">
    <location>
        <begin position="195"/>
        <end position="213"/>
    </location>
</feature>
<dbReference type="PROSITE" id="PS00379">
    <property type="entry name" value="CDP_ALCOHOL_P_TRANSF"/>
    <property type="match status" value="1"/>
</dbReference>
<sequence>MTEKPQKMPLARQGIYLLPNLFTLAALFAGFYAVVQGMNNQFETAAVAIFIAMVLDGMDGRVARMTHSQSAFGAEFDSLSDMVSFGVAPALVAYEWLLRDYGKLGWMVAFIYCAGAALRLARFNTMLGVTDKRWFVGLPSPAAAALVAGLVWIVHAYELEVPGIGIIALVMTAFAGISMVTNVRFWSFKEINPRARAPFAALLVAMIALVLTASTPALVLFGFFICYAVSGYVMVLVRAGRRRPAANAAPAVPPAGISAPARDDDTPSA</sequence>
<dbReference type="EMBL" id="CP022115">
    <property type="protein sequence ID" value="ASJ22998.1"/>
    <property type="molecule type" value="Genomic_DNA"/>
</dbReference>
<evidence type="ECO:0000256" key="10">
    <source>
        <dbReference type="ARBA" id="ARBA00023098"/>
    </source>
</evidence>
<evidence type="ECO:0000256" key="16">
    <source>
        <dbReference type="SAM" id="MobiDB-lite"/>
    </source>
</evidence>
<evidence type="ECO:0000256" key="13">
    <source>
        <dbReference type="ARBA" id="ARBA00023264"/>
    </source>
</evidence>
<evidence type="ECO:0000256" key="11">
    <source>
        <dbReference type="ARBA" id="ARBA00023136"/>
    </source>
</evidence>
<reference evidence="18" key="1">
    <citation type="journal article" date="2017" name="J. Antimicrob. Chemother.">
        <title>Emergence and genomic analysis of MDR Laribacter hongkongensis strain HLGZ1 from Guangzhou, China.</title>
        <authorList>
            <person name="Wu H.K."/>
            <person name="Chen J.H."/>
            <person name="Yang L."/>
            <person name="Li A.R."/>
            <person name="Su D.H."/>
            <person name="Lin Y.P."/>
            <person name="Chen D.Q."/>
        </authorList>
    </citation>
    <scope>NUCLEOTIDE SEQUENCE</scope>
    <source>
        <strain evidence="18">HLGZ1</strain>
    </source>
</reference>
<dbReference type="InterPro" id="IPR000462">
    <property type="entry name" value="CDP-OH_P_trans"/>
</dbReference>
<keyword evidence="11 17" id="KW-0472">Membrane</keyword>
<evidence type="ECO:0000256" key="2">
    <source>
        <dbReference type="ARBA" id="ARBA00004127"/>
    </source>
</evidence>
<dbReference type="EMBL" id="JAJAXM010000008">
    <property type="protein sequence ID" value="MCG9025522.1"/>
    <property type="molecule type" value="Genomic_DNA"/>
</dbReference>
<evidence type="ECO:0000256" key="3">
    <source>
        <dbReference type="ARBA" id="ARBA00010441"/>
    </source>
</evidence>
<dbReference type="InterPro" id="IPR048254">
    <property type="entry name" value="CDP_ALCOHOL_P_TRANSF_CS"/>
</dbReference>
<comment type="subcellular location">
    <subcellularLocation>
        <location evidence="2">Endomembrane system</location>
        <topology evidence="2">Multi-pass membrane protein</topology>
    </subcellularLocation>
</comment>
<evidence type="ECO:0000256" key="1">
    <source>
        <dbReference type="ARBA" id="ARBA00000287"/>
    </source>
</evidence>
<reference evidence="19 21" key="4">
    <citation type="submission" date="2021-10" db="EMBL/GenBank/DDBJ databases">
        <title>Whole-genome sequencing analysis of Laribacter hongkongensis: virulence gene profiles, carbohydrate-active enzyme prediction, and antimicrobial resistance characterization.</title>
        <authorList>
            <person name="Yuan P."/>
            <person name="Zhan Y."/>
            <person name="Chen D."/>
        </authorList>
    </citation>
    <scope>NUCLEOTIDE SEQUENCE [LARGE SCALE GENOMIC DNA]</scope>
    <source>
        <strain evidence="19 21">W67</strain>
    </source>
</reference>
<evidence type="ECO:0000256" key="4">
    <source>
        <dbReference type="ARBA" id="ARBA00013174"/>
    </source>
</evidence>
<evidence type="ECO:0000256" key="7">
    <source>
        <dbReference type="ARBA" id="ARBA00022679"/>
    </source>
</evidence>
<keyword evidence="7 15" id="KW-0808">Transferase</keyword>
<dbReference type="InterPro" id="IPR004533">
    <property type="entry name" value="CDP-diaglyc--ser_O-PTrfase"/>
</dbReference>
<reference evidence="20" key="2">
    <citation type="submission" date="2017-06" db="EMBL/GenBank/DDBJ databases">
        <title>Whole genome sequence of Laribacter hongkongensis LHGZ1.</title>
        <authorList>
            <person name="Chen D."/>
            <person name="Wu H."/>
            <person name="Chen J."/>
        </authorList>
    </citation>
    <scope>NUCLEOTIDE SEQUENCE [LARGE SCALE GENOMIC DNA]</scope>
    <source>
        <strain evidence="20">LHGZ1</strain>
    </source>
</reference>